<dbReference type="PROSITE" id="PS51172">
    <property type="entry name" value="CBM3"/>
    <property type="match status" value="1"/>
</dbReference>
<organism evidence="8">
    <name type="scientific">Clostridium cellulovorans</name>
    <dbReference type="NCBI Taxonomy" id="1493"/>
    <lineage>
        <taxon>Bacteria</taxon>
        <taxon>Bacillati</taxon>
        <taxon>Bacillota</taxon>
        <taxon>Clostridia</taxon>
        <taxon>Eubacteriales</taxon>
        <taxon>Clostridiaceae</taxon>
        <taxon>Clostridium</taxon>
    </lineage>
</organism>
<evidence type="ECO:0000313" key="8">
    <source>
        <dbReference type="EMBL" id="BAV13038.1"/>
    </source>
</evidence>
<dbReference type="InterPro" id="IPR018247">
    <property type="entry name" value="EF_Hand_1_Ca_BS"/>
</dbReference>
<sequence>MKVKQLVKKTTVSVATLAIFSTMLGVQAHSETVSKTYNYAEAFQKSMYFYDAEKCGAGITGGKLEWRGDCHTDDAKIPLVPAGKGADGAMAEKGVSLTQEFIDANRKYLDPDGDGTVDLSGGFHDAGDHVKFGLPGSYAAATLGWGFYEFKDAYARIGEEAHMRDLLKWYSDYFLRCTFMNENGEVVAFCYQVGEGSSDHSYWGAPELQPTLRPAYFATPQTPASDQVAGAAAALAIMYLNTKDTDAAYAEKCLSTSKALYNFAVKYRGLGYSGGFYGSSYDEDELSWAAVWLNIATGEKSYINDIVEVSPDGRYLGYLGKIIKSTQDDWQNIWCHSWDVVWGGVFAKLAPITNTERDWYIFRWNIEYWSGVPHEDPSDKTFMAATPGGFKVVNTWGSARYNSAEQLCALVYKKETGSSDFDAWVKSQMNYILGDNPLNRCYEVGYAENSAKHPHHRAAHGSITNNMGVPNEHRHTLWGALVGGPDQTDSHKDDTTDFVGNEVAVDYNAGFVGALAGITKYFGQDQMPLENFPLKEAPVDEFFVESKLEQENGERTQVTIRANNLTVHPPHTEDTIKVRYFFNISELMQYNQGIDAITCPVMYDQSNTVDVKGATISAPVEWDKEKGIYYVEIDWSGNAIYGSREFHFGLVTGQDSNWKAHWDPTNDWSRQGVTEEYAQNPHISMYVNGKKVFGEEPTTKVLVIKGDADGNGKVTAIDLAYIKKYILGQGSIIFPGGIEVVDMNGDGVINAIDLALLKKALLGL</sequence>
<evidence type="ECO:0000256" key="1">
    <source>
        <dbReference type="ARBA" id="ARBA00022801"/>
    </source>
</evidence>
<dbReference type="InterPro" id="IPR001701">
    <property type="entry name" value="Glyco_hydro_9"/>
</dbReference>
<evidence type="ECO:0000256" key="3">
    <source>
        <dbReference type="ARBA" id="ARBA00023295"/>
    </source>
</evidence>
<evidence type="ECO:0000256" key="2">
    <source>
        <dbReference type="ARBA" id="ARBA00023277"/>
    </source>
</evidence>
<dbReference type="InterPro" id="IPR008965">
    <property type="entry name" value="CBM2/CBM3_carb-bd_dom_sf"/>
</dbReference>
<keyword evidence="3" id="KW-0326">Glycosidase</keyword>
<dbReference type="AlphaFoldDB" id="A0A173MZM6"/>
<evidence type="ECO:0000256" key="5">
    <source>
        <dbReference type="SAM" id="SignalP"/>
    </source>
</evidence>
<accession>A0A173MZM6</accession>
<feature type="domain" description="CBM3" evidence="6">
    <location>
        <begin position="537"/>
        <end position="698"/>
    </location>
</feature>
<dbReference type="SMART" id="SM01067">
    <property type="entry name" value="CBM_3"/>
    <property type="match status" value="1"/>
</dbReference>
<dbReference type="EMBL" id="AB499139">
    <property type="protein sequence ID" value="BAV13038.1"/>
    <property type="molecule type" value="Genomic_DNA"/>
</dbReference>
<evidence type="ECO:0000259" key="7">
    <source>
        <dbReference type="PROSITE" id="PS51766"/>
    </source>
</evidence>
<dbReference type="Gene3D" id="1.50.10.10">
    <property type="match status" value="1"/>
</dbReference>
<keyword evidence="2" id="KW-0119">Carbohydrate metabolism</keyword>
<feature type="domain" description="Dockerin" evidence="7">
    <location>
        <begin position="701"/>
        <end position="764"/>
    </location>
</feature>
<dbReference type="SUPFAM" id="SSF48208">
    <property type="entry name" value="Six-hairpin glycosidases"/>
    <property type="match status" value="1"/>
</dbReference>
<dbReference type="SUPFAM" id="SSF49384">
    <property type="entry name" value="Carbohydrate-binding domain"/>
    <property type="match status" value="1"/>
</dbReference>
<dbReference type="Gene3D" id="2.60.40.710">
    <property type="entry name" value="Endoglucanase-like"/>
    <property type="match status" value="1"/>
</dbReference>
<dbReference type="InterPro" id="IPR008928">
    <property type="entry name" value="6-hairpin_glycosidase_sf"/>
</dbReference>
<dbReference type="InterPro" id="IPR016134">
    <property type="entry name" value="Dockerin_dom"/>
</dbReference>
<name>A0A173MZM6_CLOCL</name>
<dbReference type="PROSITE" id="PS51766">
    <property type="entry name" value="DOCKERIN"/>
    <property type="match status" value="1"/>
</dbReference>
<feature type="signal peptide" evidence="5">
    <location>
        <begin position="1"/>
        <end position="28"/>
    </location>
</feature>
<dbReference type="CDD" id="cd14256">
    <property type="entry name" value="Dockerin_I"/>
    <property type="match status" value="1"/>
</dbReference>
<keyword evidence="4" id="KW-0624">Polysaccharide degradation</keyword>
<protein>
    <submittedName>
        <fullName evidence="8">Endoglucanase</fullName>
    </submittedName>
</protein>
<dbReference type="PANTHER" id="PTHR22298">
    <property type="entry name" value="ENDO-1,4-BETA-GLUCANASE"/>
    <property type="match status" value="1"/>
</dbReference>
<dbReference type="GO" id="GO:0004553">
    <property type="term" value="F:hydrolase activity, hydrolyzing O-glycosyl compounds"/>
    <property type="evidence" value="ECO:0007669"/>
    <property type="project" value="InterPro"/>
</dbReference>
<reference evidence="8" key="1">
    <citation type="submission" date="2009-04" db="EMBL/GenBank/DDBJ databases">
        <title>Clostridium cellulovorans cellulosomal and noncellulosomal genes.</title>
        <authorList>
            <person name="Tamaru Y."/>
        </authorList>
    </citation>
    <scope>NUCLEOTIDE SEQUENCE</scope>
</reference>
<dbReference type="Pfam" id="PF00404">
    <property type="entry name" value="Dockerin_1"/>
    <property type="match status" value="1"/>
</dbReference>
<dbReference type="InterPro" id="IPR001956">
    <property type="entry name" value="CBM3"/>
</dbReference>
<dbReference type="InterPro" id="IPR036439">
    <property type="entry name" value="Dockerin_dom_sf"/>
</dbReference>
<dbReference type="GO" id="GO:0030248">
    <property type="term" value="F:cellulose binding"/>
    <property type="evidence" value="ECO:0007669"/>
    <property type="project" value="InterPro"/>
</dbReference>
<keyword evidence="5" id="KW-0732">Signal</keyword>
<gene>
    <name evidence="8" type="primary">Eng9C</name>
</gene>
<dbReference type="OMA" id="TWQNIWV"/>
<dbReference type="InterPro" id="IPR002105">
    <property type="entry name" value="Dockerin_1_rpt"/>
</dbReference>
<evidence type="ECO:0000259" key="6">
    <source>
        <dbReference type="PROSITE" id="PS51172"/>
    </source>
</evidence>
<dbReference type="SUPFAM" id="SSF63446">
    <property type="entry name" value="Type I dockerin domain"/>
    <property type="match status" value="1"/>
</dbReference>
<dbReference type="Pfam" id="PF00942">
    <property type="entry name" value="CBM_3"/>
    <property type="match status" value="1"/>
</dbReference>
<dbReference type="PROSITE" id="PS00018">
    <property type="entry name" value="EF_HAND_1"/>
    <property type="match status" value="2"/>
</dbReference>
<dbReference type="GO" id="GO:0000272">
    <property type="term" value="P:polysaccharide catabolic process"/>
    <property type="evidence" value="ECO:0007669"/>
    <property type="project" value="UniProtKB-KW"/>
</dbReference>
<dbReference type="Pfam" id="PF00759">
    <property type="entry name" value="Glyco_hydro_9"/>
    <property type="match status" value="1"/>
</dbReference>
<dbReference type="Gene3D" id="1.10.1330.10">
    <property type="entry name" value="Dockerin domain"/>
    <property type="match status" value="1"/>
</dbReference>
<keyword evidence="1" id="KW-0378">Hydrolase</keyword>
<proteinExistence type="predicted"/>
<dbReference type="InterPro" id="IPR012341">
    <property type="entry name" value="6hp_glycosidase-like_sf"/>
</dbReference>
<feature type="chain" id="PRO_5008010202" evidence="5">
    <location>
        <begin position="29"/>
        <end position="764"/>
    </location>
</feature>
<dbReference type="PROSITE" id="PS00448">
    <property type="entry name" value="CLOS_CELLULOSOME_RPT"/>
    <property type="match status" value="1"/>
</dbReference>
<dbReference type="InterPro" id="IPR036966">
    <property type="entry name" value="CBM3_sf"/>
</dbReference>
<evidence type="ECO:0000256" key="4">
    <source>
        <dbReference type="ARBA" id="ARBA00023326"/>
    </source>
</evidence>